<gene>
    <name evidence="1" type="ORF">GR702_11870</name>
</gene>
<dbReference type="EMBL" id="WVTD01000008">
    <property type="protein sequence ID" value="MYL98462.1"/>
    <property type="molecule type" value="Genomic_DNA"/>
</dbReference>
<proteinExistence type="predicted"/>
<comment type="caution">
    <text evidence="1">The sequence shown here is derived from an EMBL/GenBank/DDBJ whole genome shotgun (WGS) entry which is preliminary data.</text>
</comment>
<name>A0A7X4GIM7_9SPHN</name>
<evidence type="ECO:0000313" key="2">
    <source>
        <dbReference type="Proteomes" id="UP000465810"/>
    </source>
</evidence>
<dbReference type="Proteomes" id="UP000465810">
    <property type="component" value="Unassembled WGS sequence"/>
</dbReference>
<evidence type="ECO:0000313" key="1">
    <source>
        <dbReference type="EMBL" id="MYL98462.1"/>
    </source>
</evidence>
<organism evidence="1 2">
    <name type="scientific">Novosphingobium silvae</name>
    <dbReference type="NCBI Taxonomy" id="2692619"/>
    <lineage>
        <taxon>Bacteria</taxon>
        <taxon>Pseudomonadati</taxon>
        <taxon>Pseudomonadota</taxon>
        <taxon>Alphaproteobacteria</taxon>
        <taxon>Sphingomonadales</taxon>
        <taxon>Sphingomonadaceae</taxon>
        <taxon>Novosphingobium</taxon>
    </lineage>
</organism>
<dbReference type="AlphaFoldDB" id="A0A7X4GIM7"/>
<protein>
    <submittedName>
        <fullName evidence="1">Uncharacterized protein</fullName>
    </submittedName>
</protein>
<sequence length="46" mass="4785">MLISGQLSLGTHAKALVDDVGKFGLAVRACKCAELMRREGIVAAAL</sequence>
<keyword evidence="2" id="KW-1185">Reference proteome</keyword>
<accession>A0A7X4GIM7</accession>
<reference evidence="1 2" key="1">
    <citation type="submission" date="2019-12" db="EMBL/GenBank/DDBJ databases">
        <authorList>
            <person name="Feng G."/>
            <person name="Zhu H."/>
        </authorList>
    </citation>
    <scope>NUCLEOTIDE SEQUENCE [LARGE SCALE GENOMIC DNA]</scope>
    <source>
        <strain evidence="1 2">FGD1</strain>
    </source>
</reference>